<dbReference type="Pfam" id="PF20651">
    <property type="entry name" value="EXOC6_Sec15_N"/>
    <property type="match status" value="1"/>
</dbReference>
<dbReference type="InterPro" id="IPR007225">
    <property type="entry name" value="EXOC6/Sec15"/>
</dbReference>
<dbReference type="PANTHER" id="PTHR12702:SF0">
    <property type="entry name" value="EXOCYST COMPLEX COMPONENT 6"/>
    <property type="match status" value="1"/>
</dbReference>
<feature type="domain" description="Exocyst complex component EXOC6/Sec15 N-terminal" evidence="2">
    <location>
        <begin position="61"/>
        <end position="229"/>
    </location>
</feature>
<dbReference type="AlphaFoldDB" id="A0A9W8E732"/>
<dbReference type="EMBL" id="JANBQB010001142">
    <property type="protein sequence ID" value="KAJ1972140.1"/>
    <property type="molecule type" value="Genomic_DNA"/>
</dbReference>
<sequence length="425" mass="48078">MASDQPTATPGPSLAALSTVAGGPLGLASLGASADPEQLEQLGPVIRSVTRTGKQDAFKAQLQSLTAKKETEMEKLCGAHQQEFTRAVDQLLTIRQNAIDLREEICFLNDQLQHRGRDLYTKKSELLNLRRVHRNIELATKAVAACQAVVAVADEVGRAIRGRQYYDALRGLHKLKDQHLPSVLAYSFGRHLQATLPALERQLRDAALQDMREWFSGVRTKSNQVGRELMESMAQRQEIWASRRQGRRQPTSDERSHSIDTSQDYVSTAVEFVLDEEVADPAPPAFDLHPLYQCIHIHDKLDHRKALKQSFEEDRRAQANQMTTRRFDFRLGSLEGLRGMLHDILGFFVLEHQILATTRDFRSKTEVDSLWDSVMTSCGDTLAQNVQDILGKQSILAAIRELLATFTYILEDYAYDTRRLKELHY</sequence>
<dbReference type="GO" id="GO:0016020">
    <property type="term" value="C:membrane"/>
    <property type="evidence" value="ECO:0007669"/>
    <property type="project" value="TreeGrafter"/>
</dbReference>
<dbReference type="PANTHER" id="PTHR12702">
    <property type="entry name" value="SEC15"/>
    <property type="match status" value="1"/>
</dbReference>
<evidence type="ECO:0000259" key="2">
    <source>
        <dbReference type="Pfam" id="PF20651"/>
    </source>
</evidence>
<dbReference type="OrthoDB" id="10267033at2759"/>
<organism evidence="3 4">
    <name type="scientific">Dimargaris verticillata</name>
    <dbReference type="NCBI Taxonomy" id="2761393"/>
    <lineage>
        <taxon>Eukaryota</taxon>
        <taxon>Fungi</taxon>
        <taxon>Fungi incertae sedis</taxon>
        <taxon>Zoopagomycota</taxon>
        <taxon>Kickxellomycotina</taxon>
        <taxon>Dimargaritomycetes</taxon>
        <taxon>Dimargaritales</taxon>
        <taxon>Dimargaritaceae</taxon>
        <taxon>Dimargaris</taxon>
    </lineage>
</organism>
<protein>
    <submittedName>
        <fullName evidence="3">Rab GTPase-binding exocyst subunit S15</fullName>
    </submittedName>
</protein>
<accession>A0A9W8E732</accession>
<gene>
    <name evidence="3" type="primary">SEC15</name>
    <name evidence="3" type="ORF">H4R34_005508</name>
</gene>
<dbReference type="GO" id="GO:0006886">
    <property type="term" value="P:intracellular protein transport"/>
    <property type="evidence" value="ECO:0007669"/>
    <property type="project" value="InterPro"/>
</dbReference>
<dbReference type="Proteomes" id="UP001151582">
    <property type="component" value="Unassembled WGS sequence"/>
</dbReference>
<feature type="region of interest" description="Disordered" evidence="1">
    <location>
        <begin position="239"/>
        <end position="262"/>
    </location>
</feature>
<reference evidence="3" key="1">
    <citation type="submission" date="2022-07" db="EMBL/GenBank/DDBJ databases">
        <title>Phylogenomic reconstructions and comparative analyses of Kickxellomycotina fungi.</title>
        <authorList>
            <person name="Reynolds N.K."/>
            <person name="Stajich J.E."/>
            <person name="Barry K."/>
            <person name="Grigoriev I.V."/>
            <person name="Crous P."/>
            <person name="Smith M.E."/>
        </authorList>
    </citation>
    <scope>NUCLEOTIDE SEQUENCE</scope>
    <source>
        <strain evidence="3">RSA 567</strain>
    </source>
</reference>
<name>A0A9W8E732_9FUNG</name>
<evidence type="ECO:0000256" key="1">
    <source>
        <dbReference type="SAM" id="MobiDB-lite"/>
    </source>
</evidence>
<proteinExistence type="predicted"/>
<dbReference type="GO" id="GO:0006893">
    <property type="term" value="P:Golgi to plasma membrane transport"/>
    <property type="evidence" value="ECO:0007669"/>
    <property type="project" value="TreeGrafter"/>
</dbReference>
<keyword evidence="4" id="KW-1185">Reference proteome</keyword>
<feature type="non-terminal residue" evidence="3">
    <location>
        <position position="1"/>
    </location>
</feature>
<comment type="caution">
    <text evidence="3">The sequence shown here is derived from an EMBL/GenBank/DDBJ whole genome shotgun (WGS) entry which is preliminary data.</text>
</comment>
<dbReference type="GO" id="GO:0000145">
    <property type="term" value="C:exocyst"/>
    <property type="evidence" value="ECO:0007669"/>
    <property type="project" value="TreeGrafter"/>
</dbReference>
<dbReference type="InterPro" id="IPR048359">
    <property type="entry name" value="EXOC6_Sec15_N"/>
</dbReference>
<dbReference type="GO" id="GO:0090522">
    <property type="term" value="P:vesicle tethering involved in exocytosis"/>
    <property type="evidence" value="ECO:0007669"/>
    <property type="project" value="InterPro"/>
</dbReference>
<evidence type="ECO:0000313" key="3">
    <source>
        <dbReference type="EMBL" id="KAJ1972140.1"/>
    </source>
</evidence>
<evidence type="ECO:0000313" key="4">
    <source>
        <dbReference type="Proteomes" id="UP001151582"/>
    </source>
</evidence>